<sequence>MRKLVGAVVVSRGKPVGTAFNRVGSAKLFFGGRTFISPFSRHAEIRAVIQAGISNISGSTLYVWRNTKDGTPALARPCGNCMAILQILGVKRVAYTTNAHPFYEVEAIPKIPS</sequence>
<keyword evidence="2" id="KW-0862">Zinc</keyword>
<evidence type="ECO:0000256" key="1">
    <source>
        <dbReference type="ARBA" id="ARBA00022723"/>
    </source>
</evidence>
<protein>
    <recommendedName>
        <fullName evidence="3">CMP/dCMP-type deaminase domain-containing protein</fullName>
    </recommendedName>
</protein>
<dbReference type="SUPFAM" id="SSF53927">
    <property type="entry name" value="Cytidine deaminase-like"/>
    <property type="match status" value="1"/>
</dbReference>
<organism evidence="4 5">
    <name type="scientific">Candidatus Spechtbacteria bacterium RIFCSPHIGHO2_01_FULL_43_30</name>
    <dbReference type="NCBI Taxonomy" id="1802158"/>
    <lineage>
        <taxon>Bacteria</taxon>
        <taxon>Candidatus Spechtiibacteriota</taxon>
    </lineage>
</organism>
<dbReference type="AlphaFoldDB" id="A0A1G2H8U8"/>
<evidence type="ECO:0000313" key="4">
    <source>
        <dbReference type="EMBL" id="OGZ58769.1"/>
    </source>
</evidence>
<reference evidence="4 5" key="1">
    <citation type="journal article" date="2016" name="Nat. Commun.">
        <title>Thousands of microbial genomes shed light on interconnected biogeochemical processes in an aquifer system.</title>
        <authorList>
            <person name="Anantharaman K."/>
            <person name="Brown C.T."/>
            <person name="Hug L.A."/>
            <person name="Sharon I."/>
            <person name="Castelle C.J."/>
            <person name="Probst A.J."/>
            <person name="Thomas B.C."/>
            <person name="Singh A."/>
            <person name="Wilkins M.J."/>
            <person name="Karaoz U."/>
            <person name="Brodie E.L."/>
            <person name="Williams K.H."/>
            <person name="Hubbard S.S."/>
            <person name="Banfield J.F."/>
        </authorList>
    </citation>
    <scope>NUCLEOTIDE SEQUENCE [LARGE SCALE GENOMIC DNA]</scope>
</reference>
<keyword evidence="1" id="KW-0479">Metal-binding</keyword>
<gene>
    <name evidence="4" type="ORF">A2827_00605</name>
</gene>
<dbReference type="GO" id="GO:0016787">
    <property type="term" value="F:hydrolase activity"/>
    <property type="evidence" value="ECO:0007669"/>
    <property type="project" value="InterPro"/>
</dbReference>
<feature type="domain" description="CMP/dCMP-type deaminase" evidence="3">
    <location>
        <begin position="5"/>
        <end position="96"/>
    </location>
</feature>
<dbReference type="InterPro" id="IPR016193">
    <property type="entry name" value="Cytidine_deaminase-like"/>
</dbReference>
<evidence type="ECO:0000256" key="2">
    <source>
        <dbReference type="ARBA" id="ARBA00022833"/>
    </source>
</evidence>
<evidence type="ECO:0000313" key="5">
    <source>
        <dbReference type="Proteomes" id="UP000177932"/>
    </source>
</evidence>
<dbReference type="Gene3D" id="3.40.140.10">
    <property type="entry name" value="Cytidine Deaminase, domain 2"/>
    <property type="match status" value="1"/>
</dbReference>
<accession>A0A1G2H8U8</accession>
<dbReference type="PROSITE" id="PS00903">
    <property type="entry name" value="CYT_DCMP_DEAMINASES_1"/>
    <property type="match status" value="1"/>
</dbReference>
<proteinExistence type="predicted"/>
<dbReference type="GO" id="GO:0008270">
    <property type="term" value="F:zinc ion binding"/>
    <property type="evidence" value="ECO:0007669"/>
    <property type="project" value="InterPro"/>
</dbReference>
<dbReference type="InterPro" id="IPR002125">
    <property type="entry name" value="CMP_dCMP_dom"/>
</dbReference>
<name>A0A1G2H8U8_9BACT</name>
<dbReference type="EMBL" id="MHOD01000001">
    <property type="protein sequence ID" value="OGZ58769.1"/>
    <property type="molecule type" value="Genomic_DNA"/>
</dbReference>
<dbReference type="Proteomes" id="UP000177932">
    <property type="component" value="Unassembled WGS sequence"/>
</dbReference>
<dbReference type="InterPro" id="IPR016192">
    <property type="entry name" value="APOBEC/CMP_deaminase_Zn-bd"/>
</dbReference>
<dbReference type="Pfam" id="PF00383">
    <property type="entry name" value="dCMP_cyt_deam_1"/>
    <property type="match status" value="1"/>
</dbReference>
<comment type="caution">
    <text evidence="4">The sequence shown here is derived from an EMBL/GenBank/DDBJ whole genome shotgun (WGS) entry which is preliminary data.</text>
</comment>
<evidence type="ECO:0000259" key="3">
    <source>
        <dbReference type="Pfam" id="PF00383"/>
    </source>
</evidence>